<comment type="caution">
    <text evidence="2">The sequence shown here is derived from an EMBL/GenBank/DDBJ whole genome shotgun (WGS) entry which is preliminary data.</text>
</comment>
<evidence type="ECO:0000256" key="1">
    <source>
        <dbReference type="SAM" id="MobiDB-lite"/>
    </source>
</evidence>
<dbReference type="Proteomes" id="UP001054945">
    <property type="component" value="Unassembled WGS sequence"/>
</dbReference>
<reference evidence="2 3" key="1">
    <citation type="submission" date="2021-06" db="EMBL/GenBank/DDBJ databases">
        <title>Caerostris extrusa draft genome.</title>
        <authorList>
            <person name="Kono N."/>
            <person name="Arakawa K."/>
        </authorList>
    </citation>
    <scope>NUCLEOTIDE SEQUENCE [LARGE SCALE GENOMIC DNA]</scope>
</reference>
<protein>
    <submittedName>
        <fullName evidence="2">Uncharacterized protein</fullName>
    </submittedName>
</protein>
<sequence>MKSTEDVDEYLERKTRRRPAEEDEMSRPNRAGLPTSSASTTTGATGGTGIPVPVVQQAQQYLEETSSNGWSPRLPRRAGKTVCTLERKRDSYPLAKSPRVKWMDFSTY</sequence>
<accession>A0AAV4SHY5</accession>
<keyword evidence="3" id="KW-1185">Reference proteome</keyword>
<feature type="region of interest" description="Disordered" evidence="1">
    <location>
        <begin position="1"/>
        <end position="52"/>
    </location>
</feature>
<gene>
    <name evidence="2" type="ORF">CEXT_667911</name>
</gene>
<evidence type="ECO:0000313" key="3">
    <source>
        <dbReference type="Proteomes" id="UP001054945"/>
    </source>
</evidence>
<proteinExistence type="predicted"/>
<dbReference type="AlphaFoldDB" id="A0AAV4SHY5"/>
<dbReference type="EMBL" id="BPLR01009459">
    <property type="protein sequence ID" value="GIY32127.1"/>
    <property type="molecule type" value="Genomic_DNA"/>
</dbReference>
<organism evidence="2 3">
    <name type="scientific">Caerostris extrusa</name>
    <name type="common">Bark spider</name>
    <name type="synonym">Caerostris bankana</name>
    <dbReference type="NCBI Taxonomy" id="172846"/>
    <lineage>
        <taxon>Eukaryota</taxon>
        <taxon>Metazoa</taxon>
        <taxon>Ecdysozoa</taxon>
        <taxon>Arthropoda</taxon>
        <taxon>Chelicerata</taxon>
        <taxon>Arachnida</taxon>
        <taxon>Araneae</taxon>
        <taxon>Araneomorphae</taxon>
        <taxon>Entelegynae</taxon>
        <taxon>Araneoidea</taxon>
        <taxon>Araneidae</taxon>
        <taxon>Caerostris</taxon>
    </lineage>
</organism>
<evidence type="ECO:0000313" key="2">
    <source>
        <dbReference type="EMBL" id="GIY32127.1"/>
    </source>
</evidence>
<name>A0AAV4SHY5_CAEEX</name>